<dbReference type="SUPFAM" id="SSF52833">
    <property type="entry name" value="Thioredoxin-like"/>
    <property type="match status" value="1"/>
</dbReference>
<proteinExistence type="predicted"/>
<dbReference type="AlphaFoldDB" id="A0A6C0KH59"/>
<dbReference type="Pfam" id="PF00085">
    <property type="entry name" value="Thioredoxin"/>
    <property type="match status" value="1"/>
</dbReference>
<protein>
    <recommendedName>
        <fullName evidence="1">Thioredoxin domain-containing protein</fullName>
    </recommendedName>
</protein>
<dbReference type="EMBL" id="MN740867">
    <property type="protein sequence ID" value="QHU15668.1"/>
    <property type="molecule type" value="Genomic_DNA"/>
</dbReference>
<evidence type="ECO:0000259" key="1">
    <source>
        <dbReference type="Pfam" id="PF00085"/>
    </source>
</evidence>
<sequence>MSGLLFLQTDDFNIQHGTKGDILCNGIRGISLILFYSTKCEYCHNLIPIFKRLPGTIGGCQFGMINISSEHTIVEMSKHTIAPIKYVPLIILFVHGKPFIRYDGRHDMTEIQNFLIEVTTKLQTKDKFSSDKVKESKNGKEIPAYTVGHPLCGQDEVCYLEFDEAYPGK</sequence>
<reference evidence="2" key="1">
    <citation type="journal article" date="2020" name="Nature">
        <title>Giant virus diversity and host interactions through global metagenomics.</title>
        <authorList>
            <person name="Schulz F."/>
            <person name="Roux S."/>
            <person name="Paez-Espino D."/>
            <person name="Jungbluth S."/>
            <person name="Walsh D.A."/>
            <person name="Denef V.J."/>
            <person name="McMahon K.D."/>
            <person name="Konstantinidis K.T."/>
            <person name="Eloe-Fadrosh E.A."/>
            <person name="Kyrpides N.C."/>
            <person name="Woyke T."/>
        </authorList>
    </citation>
    <scope>NUCLEOTIDE SEQUENCE</scope>
    <source>
        <strain evidence="2">GVMAG-S-3300010158-109</strain>
    </source>
</reference>
<evidence type="ECO:0000313" key="2">
    <source>
        <dbReference type="EMBL" id="QHU15668.1"/>
    </source>
</evidence>
<dbReference type="InterPro" id="IPR036249">
    <property type="entry name" value="Thioredoxin-like_sf"/>
</dbReference>
<dbReference type="InterPro" id="IPR013766">
    <property type="entry name" value="Thioredoxin_domain"/>
</dbReference>
<feature type="domain" description="Thioredoxin" evidence="1">
    <location>
        <begin position="30"/>
        <end position="115"/>
    </location>
</feature>
<dbReference type="Gene3D" id="3.40.30.10">
    <property type="entry name" value="Glutaredoxin"/>
    <property type="match status" value="1"/>
</dbReference>
<accession>A0A6C0KH59</accession>
<dbReference type="CDD" id="cd02947">
    <property type="entry name" value="TRX_family"/>
    <property type="match status" value="1"/>
</dbReference>
<name>A0A6C0KH59_9ZZZZ</name>
<organism evidence="2">
    <name type="scientific">viral metagenome</name>
    <dbReference type="NCBI Taxonomy" id="1070528"/>
    <lineage>
        <taxon>unclassified sequences</taxon>
        <taxon>metagenomes</taxon>
        <taxon>organismal metagenomes</taxon>
    </lineage>
</organism>